<proteinExistence type="predicted"/>
<evidence type="ECO:0000256" key="2">
    <source>
        <dbReference type="SAM" id="Phobius"/>
    </source>
</evidence>
<dbReference type="EMBL" id="JBHSOC010000028">
    <property type="protein sequence ID" value="MFC5643200.1"/>
    <property type="molecule type" value="Genomic_DNA"/>
</dbReference>
<evidence type="ECO:0000256" key="1">
    <source>
        <dbReference type="SAM" id="MobiDB-lite"/>
    </source>
</evidence>
<dbReference type="Proteomes" id="UP001596066">
    <property type="component" value="Unassembled WGS sequence"/>
</dbReference>
<keyword evidence="2" id="KW-0472">Membrane</keyword>
<gene>
    <name evidence="3" type="ORF">ACFPZF_17770</name>
</gene>
<keyword evidence="2" id="KW-1133">Transmembrane helix</keyword>
<feature type="region of interest" description="Disordered" evidence="1">
    <location>
        <begin position="122"/>
        <end position="216"/>
    </location>
</feature>
<evidence type="ECO:0000313" key="4">
    <source>
        <dbReference type="Proteomes" id="UP001596066"/>
    </source>
</evidence>
<feature type="compositionally biased region" description="Low complexity" evidence="1">
    <location>
        <begin position="131"/>
        <end position="144"/>
    </location>
</feature>
<reference evidence="4" key="1">
    <citation type="journal article" date="2019" name="Int. J. Syst. Evol. Microbiol.">
        <title>The Global Catalogue of Microorganisms (GCM) 10K type strain sequencing project: providing services to taxonomists for standard genome sequencing and annotation.</title>
        <authorList>
            <consortium name="The Broad Institute Genomics Platform"/>
            <consortium name="The Broad Institute Genome Sequencing Center for Infectious Disease"/>
            <person name="Wu L."/>
            <person name="Ma J."/>
        </authorList>
    </citation>
    <scope>NUCLEOTIDE SEQUENCE [LARGE SCALE GENOMIC DNA]</scope>
    <source>
        <strain evidence="4">CGMCC 4.1622</strain>
    </source>
</reference>
<feature type="transmembrane region" description="Helical" evidence="2">
    <location>
        <begin position="222"/>
        <end position="243"/>
    </location>
</feature>
<evidence type="ECO:0008006" key="5">
    <source>
        <dbReference type="Google" id="ProtNLM"/>
    </source>
</evidence>
<dbReference type="RefSeq" id="WP_380231413.1">
    <property type="nucleotide sequence ID" value="NZ_JBHSOC010000028.1"/>
</dbReference>
<name>A0ABW0VBE8_9ACTN</name>
<sequence length="257" mass="26196">MTVRSTSQYRINVMGFYLSMWNTAQEGTKQDTGISVLWNDPATGGWRASDHADATGGWALYERERVLFIEPHGSMTVQAKVTLGPDAARGTMHVMGTGLTSYALMTPSGEYVSGVLDNLGTPPQTTFRYGSSAPAPTPAATSRSAEPRPTPTHSATRSATSGAADASATPQAETPSSAAVAASAEPTPSASPSVTVSASPSPSPVASTVPVASSRGTGGSRWLLLGGLVALVAAGGAIVALLVHRARQNRDGAAGTE</sequence>
<protein>
    <recommendedName>
        <fullName evidence="5">Htaa domain-containing protein</fullName>
    </recommendedName>
</protein>
<keyword evidence="4" id="KW-1185">Reference proteome</keyword>
<accession>A0ABW0VBE8</accession>
<keyword evidence="2" id="KW-0812">Transmembrane</keyword>
<feature type="compositionally biased region" description="Low complexity" evidence="1">
    <location>
        <begin position="152"/>
        <end position="214"/>
    </location>
</feature>
<organism evidence="3 4">
    <name type="scientific">Kitasatospora cinereorecta</name>
    <dbReference type="NCBI Taxonomy" id="285560"/>
    <lineage>
        <taxon>Bacteria</taxon>
        <taxon>Bacillati</taxon>
        <taxon>Actinomycetota</taxon>
        <taxon>Actinomycetes</taxon>
        <taxon>Kitasatosporales</taxon>
        <taxon>Streptomycetaceae</taxon>
        <taxon>Kitasatospora</taxon>
    </lineage>
</organism>
<comment type="caution">
    <text evidence="3">The sequence shown here is derived from an EMBL/GenBank/DDBJ whole genome shotgun (WGS) entry which is preliminary data.</text>
</comment>
<evidence type="ECO:0000313" key="3">
    <source>
        <dbReference type="EMBL" id="MFC5643200.1"/>
    </source>
</evidence>